<dbReference type="InterPro" id="IPR003594">
    <property type="entry name" value="HATPase_dom"/>
</dbReference>
<organism evidence="3 4">
    <name type="scientific">Actinomadura rubrisoli</name>
    <dbReference type="NCBI Taxonomy" id="2530368"/>
    <lineage>
        <taxon>Bacteria</taxon>
        <taxon>Bacillati</taxon>
        <taxon>Actinomycetota</taxon>
        <taxon>Actinomycetes</taxon>
        <taxon>Streptosporangiales</taxon>
        <taxon>Thermomonosporaceae</taxon>
        <taxon>Actinomadura</taxon>
    </lineage>
</organism>
<evidence type="ECO:0000259" key="2">
    <source>
        <dbReference type="Pfam" id="PF13581"/>
    </source>
</evidence>
<sequence>MNDQGLTASTPACVVPEIRLTLLAVPSSVALARELVRYSLTNWGYGQALVHDSALVMSEIVTNAVSAARGHPIRIRCAVHDGAPLLECWDPSPALPAHRYTATTAESGRGLAIITAYAKRAGTRPSTTGQGKIVWARMPT</sequence>
<dbReference type="AlphaFoldDB" id="A0A4R5CA24"/>
<dbReference type="SUPFAM" id="SSF55874">
    <property type="entry name" value="ATPase domain of HSP90 chaperone/DNA topoisomerase II/histidine kinase"/>
    <property type="match status" value="1"/>
</dbReference>
<dbReference type="EMBL" id="SMKU01000010">
    <property type="protein sequence ID" value="TDD95629.1"/>
    <property type="molecule type" value="Genomic_DNA"/>
</dbReference>
<dbReference type="Gene3D" id="3.30.565.10">
    <property type="entry name" value="Histidine kinase-like ATPase, C-terminal domain"/>
    <property type="match status" value="1"/>
</dbReference>
<evidence type="ECO:0000256" key="1">
    <source>
        <dbReference type="ARBA" id="ARBA00022527"/>
    </source>
</evidence>
<dbReference type="GO" id="GO:0005524">
    <property type="term" value="F:ATP binding"/>
    <property type="evidence" value="ECO:0007669"/>
    <property type="project" value="UniProtKB-KW"/>
</dbReference>
<dbReference type="OrthoDB" id="3852691at2"/>
<evidence type="ECO:0000313" key="4">
    <source>
        <dbReference type="Proteomes" id="UP000294513"/>
    </source>
</evidence>
<name>A0A4R5CA24_9ACTN</name>
<dbReference type="PANTHER" id="PTHR35526">
    <property type="entry name" value="ANTI-SIGMA-F FACTOR RSBW-RELATED"/>
    <property type="match status" value="1"/>
</dbReference>
<keyword evidence="1" id="KW-0808">Transferase</keyword>
<protein>
    <submittedName>
        <fullName evidence="3">ATP-binding protein</fullName>
    </submittedName>
</protein>
<evidence type="ECO:0000313" key="3">
    <source>
        <dbReference type="EMBL" id="TDD95629.1"/>
    </source>
</evidence>
<dbReference type="Pfam" id="PF13581">
    <property type="entry name" value="HATPase_c_2"/>
    <property type="match status" value="1"/>
</dbReference>
<dbReference type="CDD" id="cd16936">
    <property type="entry name" value="HATPase_RsbW-like"/>
    <property type="match status" value="1"/>
</dbReference>
<keyword evidence="1" id="KW-0418">Kinase</keyword>
<keyword evidence="4" id="KW-1185">Reference proteome</keyword>
<dbReference type="InterPro" id="IPR036890">
    <property type="entry name" value="HATPase_C_sf"/>
</dbReference>
<reference evidence="3 4" key="1">
    <citation type="submission" date="2019-03" db="EMBL/GenBank/DDBJ databases">
        <title>Draft genome sequences of novel Actinobacteria.</title>
        <authorList>
            <person name="Sahin N."/>
            <person name="Ay H."/>
            <person name="Saygin H."/>
        </authorList>
    </citation>
    <scope>NUCLEOTIDE SEQUENCE [LARGE SCALE GENOMIC DNA]</scope>
    <source>
        <strain evidence="3 4">H3C3</strain>
    </source>
</reference>
<keyword evidence="3" id="KW-0067">ATP-binding</keyword>
<comment type="caution">
    <text evidence="3">The sequence shown here is derived from an EMBL/GenBank/DDBJ whole genome shotgun (WGS) entry which is preliminary data.</text>
</comment>
<proteinExistence type="predicted"/>
<keyword evidence="3" id="KW-0547">Nucleotide-binding</keyword>
<accession>A0A4R5CA24</accession>
<dbReference type="Proteomes" id="UP000294513">
    <property type="component" value="Unassembled WGS sequence"/>
</dbReference>
<dbReference type="RefSeq" id="WP_131889455.1">
    <property type="nucleotide sequence ID" value="NZ_SMKU01000010.1"/>
</dbReference>
<dbReference type="GO" id="GO:0004674">
    <property type="term" value="F:protein serine/threonine kinase activity"/>
    <property type="evidence" value="ECO:0007669"/>
    <property type="project" value="UniProtKB-KW"/>
</dbReference>
<dbReference type="InterPro" id="IPR050267">
    <property type="entry name" value="Anti-sigma-factor_SerPK"/>
</dbReference>
<dbReference type="PANTHER" id="PTHR35526:SF3">
    <property type="entry name" value="ANTI-SIGMA-F FACTOR RSBW"/>
    <property type="match status" value="1"/>
</dbReference>
<feature type="domain" description="Histidine kinase/HSP90-like ATPase" evidence="2">
    <location>
        <begin position="25"/>
        <end position="137"/>
    </location>
</feature>
<keyword evidence="1" id="KW-0723">Serine/threonine-protein kinase</keyword>
<gene>
    <name evidence="3" type="ORF">E1298_04435</name>
</gene>